<dbReference type="EMBL" id="UINC01007593">
    <property type="protein sequence ID" value="SVA34185.1"/>
    <property type="molecule type" value="Genomic_DNA"/>
</dbReference>
<organism evidence="1">
    <name type="scientific">marine metagenome</name>
    <dbReference type="NCBI Taxonomy" id="408172"/>
    <lineage>
        <taxon>unclassified sequences</taxon>
        <taxon>metagenomes</taxon>
        <taxon>ecological metagenomes</taxon>
    </lineage>
</organism>
<dbReference type="AlphaFoldDB" id="A0A381V1D6"/>
<protein>
    <submittedName>
        <fullName evidence="1">Uncharacterized protein</fullName>
    </submittedName>
</protein>
<gene>
    <name evidence="1" type="ORF">METZ01_LOCUS87039</name>
</gene>
<accession>A0A381V1D6</accession>
<reference evidence="1" key="1">
    <citation type="submission" date="2018-05" db="EMBL/GenBank/DDBJ databases">
        <authorList>
            <person name="Lanie J.A."/>
            <person name="Ng W.-L."/>
            <person name="Kazmierczak K.M."/>
            <person name="Andrzejewski T.M."/>
            <person name="Davidsen T.M."/>
            <person name="Wayne K.J."/>
            <person name="Tettelin H."/>
            <person name="Glass J.I."/>
            <person name="Rusch D."/>
            <person name="Podicherti R."/>
            <person name="Tsui H.-C.T."/>
            <person name="Winkler M.E."/>
        </authorList>
    </citation>
    <scope>NUCLEOTIDE SEQUENCE</scope>
</reference>
<sequence>MCEFTEERTFTVNRVKPFCIRYGHVNHFGSNNAQVIFFKATEYFSHKISPYSVWLDD</sequence>
<evidence type="ECO:0000313" key="1">
    <source>
        <dbReference type="EMBL" id="SVA34185.1"/>
    </source>
</evidence>
<proteinExistence type="predicted"/>
<name>A0A381V1D6_9ZZZZ</name>